<reference evidence="3 4" key="1">
    <citation type="journal article" date="2016" name="Genome Biol. Evol.">
        <title>Divergent and convergent evolution of fungal pathogenicity.</title>
        <authorList>
            <person name="Shang Y."/>
            <person name="Xiao G."/>
            <person name="Zheng P."/>
            <person name="Cen K."/>
            <person name="Zhan S."/>
            <person name="Wang C."/>
        </authorList>
    </citation>
    <scope>NUCLEOTIDE SEQUENCE [LARGE SCALE GENOMIC DNA]</scope>
    <source>
        <strain evidence="3 4">ARSEF 2679</strain>
    </source>
</reference>
<dbReference type="STRING" id="1081104.A0A167ZIB5"/>
<keyword evidence="1" id="KW-0472">Membrane</keyword>
<evidence type="ECO:0000256" key="2">
    <source>
        <dbReference type="SAM" id="SignalP"/>
    </source>
</evidence>
<feature type="chain" id="PRO_5007894996" evidence="2">
    <location>
        <begin position="21"/>
        <end position="474"/>
    </location>
</feature>
<dbReference type="InterPro" id="IPR029033">
    <property type="entry name" value="His_PPase_superfam"/>
</dbReference>
<name>A0A167ZIB5_CORFA</name>
<dbReference type="OrthoDB" id="258392at2759"/>
<accession>A0A167ZIB5</accession>
<dbReference type="RefSeq" id="XP_018705543.1">
    <property type="nucleotide sequence ID" value="XM_018847336.1"/>
</dbReference>
<sequence>MHSKLLLSALAAAGPVAVSAETVLGVYVFHRHGDRTSKSWPPTSLTALGADQVFSSGSFYRSRYVDQGASDKVSALSDGAAVLSQLSVTSPIDGVLHNSAVTFLQGLYPPRGDAGNETLADGRSVQAPLSGYQVIPVNAVSDAATIQQAENNAWLQGNTGCTNAEVSSKRYLSSAEFNKTSTDSKDFYQGLLPVINSTFSSSDATFKNAYTIFDYINVASIHNQTIPSGSLVKPAMPRLFNLASIHEWNLAYNSSEPVRAIAGSVLAGQILATLGALATGAKGAPKFNAQFGAYGTFMAFFGLAQMPAASSDFYGICDYASSMTFELVTNATAGTDGKYKAEDLSVRFFFANGTATNDTFKQWPLFAQKETTLSWPAFQDGMNKFAIQDNAHWCSTCGSTSGKCAANSTSPDTPATTNSSGSGGISLPVAGVIGALVTLAVVLGVQAAIMLLGGFRLMKKSTLRPQGNEAGVKA</sequence>
<dbReference type="Gene3D" id="3.40.50.1240">
    <property type="entry name" value="Phosphoglycerate mutase-like"/>
    <property type="match status" value="1"/>
</dbReference>
<proteinExistence type="predicted"/>
<keyword evidence="4" id="KW-1185">Reference proteome</keyword>
<protein>
    <submittedName>
        <fullName evidence="3">Histidine acid phosphatase</fullName>
    </submittedName>
</protein>
<dbReference type="AlphaFoldDB" id="A0A167ZIB5"/>
<dbReference type="GO" id="GO:0016791">
    <property type="term" value="F:phosphatase activity"/>
    <property type="evidence" value="ECO:0007669"/>
    <property type="project" value="TreeGrafter"/>
</dbReference>
<feature type="signal peptide" evidence="2">
    <location>
        <begin position="1"/>
        <end position="20"/>
    </location>
</feature>
<feature type="transmembrane region" description="Helical" evidence="1">
    <location>
        <begin position="429"/>
        <end position="455"/>
    </location>
</feature>
<keyword evidence="1" id="KW-1133">Transmembrane helix</keyword>
<evidence type="ECO:0000256" key="1">
    <source>
        <dbReference type="SAM" id="Phobius"/>
    </source>
</evidence>
<evidence type="ECO:0000313" key="3">
    <source>
        <dbReference type="EMBL" id="OAA67554.1"/>
    </source>
</evidence>
<comment type="caution">
    <text evidence="3">The sequence shown here is derived from an EMBL/GenBank/DDBJ whole genome shotgun (WGS) entry which is preliminary data.</text>
</comment>
<keyword evidence="2" id="KW-0732">Signal</keyword>
<evidence type="ECO:0000313" key="4">
    <source>
        <dbReference type="Proteomes" id="UP000076744"/>
    </source>
</evidence>
<gene>
    <name evidence="3" type="ORF">ISF_03730</name>
</gene>
<dbReference type="PANTHER" id="PTHR11567">
    <property type="entry name" value="ACID PHOSPHATASE-RELATED"/>
    <property type="match status" value="1"/>
</dbReference>
<dbReference type="Proteomes" id="UP000076744">
    <property type="component" value="Unassembled WGS sequence"/>
</dbReference>
<dbReference type="GeneID" id="30020022"/>
<dbReference type="SUPFAM" id="SSF53254">
    <property type="entry name" value="Phosphoglycerate mutase-like"/>
    <property type="match status" value="1"/>
</dbReference>
<dbReference type="EMBL" id="AZHB01000007">
    <property type="protein sequence ID" value="OAA67554.1"/>
    <property type="molecule type" value="Genomic_DNA"/>
</dbReference>
<dbReference type="PANTHER" id="PTHR11567:SF142">
    <property type="entry name" value="PHOSPHOGLYCERATE MUTASE-LIKE PROTEIN"/>
    <property type="match status" value="1"/>
</dbReference>
<dbReference type="InterPro" id="IPR050645">
    <property type="entry name" value="Histidine_acid_phosphatase"/>
</dbReference>
<keyword evidence="1" id="KW-0812">Transmembrane</keyword>
<organism evidence="3 4">
    <name type="scientific">Cordyceps fumosorosea (strain ARSEF 2679)</name>
    <name type="common">Isaria fumosorosea</name>
    <dbReference type="NCBI Taxonomy" id="1081104"/>
    <lineage>
        <taxon>Eukaryota</taxon>
        <taxon>Fungi</taxon>
        <taxon>Dikarya</taxon>
        <taxon>Ascomycota</taxon>
        <taxon>Pezizomycotina</taxon>
        <taxon>Sordariomycetes</taxon>
        <taxon>Hypocreomycetidae</taxon>
        <taxon>Hypocreales</taxon>
        <taxon>Cordycipitaceae</taxon>
        <taxon>Cordyceps</taxon>
    </lineage>
</organism>